<dbReference type="GO" id="GO:0005634">
    <property type="term" value="C:nucleus"/>
    <property type="evidence" value="ECO:0007669"/>
    <property type="project" value="UniProtKB-SubCell"/>
</dbReference>
<dbReference type="InterPro" id="IPR012890">
    <property type="entry name" value="GCFC2-like"/>
</dbReference>
<keyword evidence="5" id="KW-1185">Reference proteome</keyword>
<gene>
    <name evidence="4" type="ORF">BPAG_LOCUS3607</name>
</gene>
<dbReference type="STRING" id="6280.A0A0N4T606"/>
<dbReference type="Proteomes" id="UP000278627">
    <property type="component" value="Unassembled WGS sequence"/>
</dbReference>
<dbReference type="PANTHER" id="PTHR12214">
    <property type="entry name" value="GC-RICH SEQUENCE DNA-BINDING FACTOR"/>
    <property type="match status" value="1"/>
</dbReference>
<feature type="compositionally biased region" description="Basic and acidic residues" evidence="3">
    <location>
        <begin position="227"/>
        <end position="237"/>
    </location>
</feature>
<evidence type="ECO:0000313" key="6">
    <source>
        <dbReference type="WBParaSite" id="BPAG_0000363901-mRNA-1"/>
    </source>
</evidence>
<evidence type="ECO:0000313" key="4">
    <source>
        <dbReference type="EMBL" id="VDN84793.1"/>
    </source>
</evidence>
<feature type="region of interest" description="Disordered" evidence="3">
    <location>
        <begin position="1"/>
        <end position="37"/>
    </location>
</feature>
<dbReference type="AlphaFoldDB" id="A0A0N4T606"/>
<dbReference type="EMBL" id="UZAD01001155">
    <property type="protein sequence ID" value="VDN84793.1"/>
    <property type="molecule type" value="Genomic_DNA"/>
</dbReference>
<dbReference type="GO" id="GO:0003677">
    <property type="term" value="F:DNA binding"/>
    <property type="evidence" value="ECO:0007669"/>
    <property type="project" value="InterPro"/>
</dbReference>
<evidence type="ECO:0000256" key="3">
    <source>
        <dbReference type="SAM" id="MobiDB-lite"/>
    </source>
</evidence>
<feature type="region of interest" description="Disordered" evidence="3">
    <location>
        <begin position="146"/>
        <end position="176"/>
    </location>
</feature>
<feature type="compositionally biased region" description="Acidic residues" evidence="3">
    <location>
        <begin position="18"/>
        <end position="29"/>
    </location>
</feature>
<name>A0A0N4T606_BRUPA</name>
<comment type="subcellular location">
    <subcellularLocation>
        <location evidence="1">Nucleus</location>
    </subcellularLocation>
</comment>
<feature type="compositionally biased region" description="Basic residues" evidence="3">
    <location>
        <begin position="1"/>
        <end position="11"/>
    </location>
</feature>
<reference evidence="6" key="1">
    <citation type="submission" date="2017-02" db="UniProtKB">
        <authorList>
            <consortium name="WormBaseParasite"/>
        </authorList>
    </citation>
    <scope>IDENTIFICATION</scope>
</reference>
<reference evidence="4 5" key="2">
    <citation type="submission" date="2018-11" db="EMBL/GenBank/DDBJ databases">
        <authorList>
            <consortium name="Pathogen Informatics"/>
        </authorList>
    </citation>
    <scope>NUCLEOTIDE SEQUENCE [LARGE SCALE GENOMIC DNA]</scope>
</reference>
<evidence type="ECO:0000256" key="2">
    <source>
        <dbReference type="ARBA" id="ARBA00023242"/>
    </source>
</evidence>
<feature type="region of interest" description="Disordered" evidence="3">
    <location>
        <begin position="227"/>
        <end position="256"/>
    </location>
</feature>
<dbReference type="PANTHER" id="PTHR12214:SF0">
    <property type="entry name" value="LD29489P"/>
    <property type="match status" value="1"/>
</dbReference>
<sequence length="279" mass="31869">MFRKVKTRSNLRQRLLSDDDNNDSGDDGDGGVTSGTAVASTIKESLISRTVEQQQQQQQHAEKVNKAEGNQKPHAGVVTEEHHLLSFDNFEGDDITDFKIKRKDPNKRLDKLTKRAKLRQKADNEAVEQESSVVVKQIKQEVKTNEPSIKNINTSQSKQWKVKDEPVQEETDLEQDSIIRSKFPSAFRGEIPDAKTVYEARKKREKMRLVSSNGQIPLDDVQRLKDKSVARSRLIREDENDLSDEDPEGGRFYSLKSLVADDDERRRNEHMDFLAHEGG</sequence>
<protein>
    <submittedName>
        <fullName evidence="4 6">Uncharacterized protein</fullName>
    </submittedName>
</protein>
<dbReference type="WBParaSite" id="BPAG_0000363901-mRNA-1">
    <property type="protein sequence ID" value="BPAG_0000363901-mRNA-1"/>
    <property type="gene ID" value="BPAG_0000363901"/>
</dbReference>
<organism evidence="6">
    <name type="scientific">Brugia pahangi</name>
    <name type="common">Filarial nematode worm</name>
    <dbReference type="NCBI Taxonomy" id="6280"/>
    <lineage>
        <taxon>Eukaryota</taxon>
        <taxon>Metazoa</taxon>
        <taxon>Ecdysozoa</taxon>
        <taxon>Nematoda</taxon>
        <taxon>Chromadorea</taxon>
        <taxon>Rhabditida</taxon>
        <taxon>Spirurina</taxon>
        <taxon>Spiruromorpha</taxon>
        <taxon>Filarioidea</taxon>
        <taxon>Onchocercidae</taxon>
        <taxon>Brugia</taxon>
    </lineage>
</organism>
<feature type="region of interest" description="Disordered" evidence="3">
    <location>
        <begin position="49"/>
        <end position="86"/>
    </location>
</feature>
<feature type="compositionally biased region" description="Polar residues" evidence="3">
    <location>
        <begin position="146"/>
        <end position="159"/>
    </location>
</feature>
<dbReference type="GO" id="GO:0000398">
    <property type="term" value="P:mRNA splicing, via spliceosome"/>
    <property type="evidence" value="ECO:0007669"/>
    <property type="project" value="InterPro"/>
</dbReference>
<proteinExistence type="predicted"/>
<feature type="compositionally biased region" description="Acidic residues" evidence="3">
    <location>
        <begin position="238"/>
        <end position="247"/>
    </location>
</feature>
<keyword evidence="2" id="KW-0539">Nucleus</keyword>
<evidence type="ECO:0000256" key="1">
    <source>
        <dbReference type="ARBA" id="ARBA00004123"/>
    </source>
</evidence>
<evidence type="ECO:0000313" key="5">
    <source>
        <dbReference type="Proteomes" id="UP000278627"/>
    </source>
</evidence>
<accession>A0A0N4T606</accession>
<feature type="compositionally biased region" description="Basic and acidic residues" evidence="3">
    <location>
        <begin position="60"/>
        <end position="71"/>
    </location>
</feature>